<evidence type="ECO:0000313" key="3">
    <source>
        <dbReference type="Proteomes" id="UP001309876"/>
    </source>
</evidence>
<protein>
    <submittedName>
        <fullName evidence="2">Uncharacterized protein</fullName>
    </submittedName>
</protein>
<accession>A0AAN7Y7X7</accession>
<dbReference type="Proteomes" id="UP001309876">
    <property type="component" value="Unassembled WGS sequence"/>
</dbReference>
<reference evidence="2 3" key="1">
    <citation type="submission" date="2023-08" db="EMBL/GenBank/DDBJ databases">
        <title>Black Yeasts Isolated from many extreme environments.</title>
        <authorList>
            <person name="Coleine C."/>
            <person name="Stajich J.E."/>
            <person name="Selbmann L."/>
        </authorList>
    </citation>
    <scope>NUCLEOTIDE SEQUENCE [LARGE SCALE GENOMIC DNA]</scope>
    <source>
        <strain evidence="2 3">CCFEE 5910</strain>
    </source>
</reference>
<keyword evidence="3" id="KW-1185">Reference proteome</keyword>
<evidence type="ECO:0000256" key="1">
    <source>
        <dbReference type="SAM" id="MobiDB-lite"/>
    </source>
</evidence>
<feature type="region of interest" description="Disordered" evidence="1">
    <location>
        <begin position="1"/>
        <end position="74"/>
    </location>
</feature>
<sequence>MFGIKDMHPDEGRWPTKEELRKRFRRPANETINELGEGRGYEERRKQRLKDNHGVEAPDPFWKTRAPAEPMNHY</sequence>
<dbReference type="EMBL" id="JAVRRJ010000002">
    <property type="protein sequence ID" value="KAK5088045.1"/>
    <property type="molecule type" value="Genomic_DNA"/>
</dbReference>
<evidence type="ECO:0000313" key="2">
    <source>
        <dbReference type="EMBL" id="KAK5088045.1"/>
    </source>
</evidence>
<dbReference type="AlphaFoldDB" id="A0AAN7Y7X7"/>
<comment type="caution">
    <text evidence="2">The sequence shown here is derived from an EMBL/GenBank/DDBJ whole genome shotgun (WGS) entry which is preliminary data.</text>
</comment>
<organism evidence="2 3">
    <name type="scientific">Lithohypha guttulata</name>
    <dbReference type="NCBI Taxonomy" id="1690604"/>
    <lineage>
        <taxon>Eukaryota</taxon>
        <taxon>Fungi</taxon>
        <taxon>Dikarya</taxon>
        <taxon>Ascomycota</taxon>
        <taxon>Pezizomycotina</taxon>
        <taxon>Eurotiomycetes</taxon>
        <taxon>Chaetothyriomycetidae</taxon>
        <taxon>Chaetothyriales</taxon>
        <taxon>Trichomeriaceae</taxon>
        <taxon>Lithohypha</taxon>
    </lineage>
</organism>
<feature type="compositionally biased region" description="Basic and acidic residues" evidence="1">
    <location>
        <begin position="1"/>
        <end position="21"/>
    </location>
</feature>
<gene>
    <name evidence="2" type="ORF">LTR05_002261</name>
</gene>
<feature type="compositionally biased region" description="Basic and acidic residues" evidence="1">
    <location>
        <begin position="36"/>
        <end position="56"/>
    </location>
</feature>
<name>A0AAN7Y7X7_9EURO</name>
<proteinExistence type="predicted"/>